<dbReference type="Gene3D" id="3.20.20.80">
    <property type="entry name" value="Glycosidases"/>
    <property type="match status" value="1"/>
</dbReference>
<organism evidence="7 8">
    <name type="scientific">Alectoria fallacina</name>
    <dbReference type="NCBI Taxonomy" id="1903189"/>
    <lineage>
        <taxon>Eukaryota</taxon>
        <taxon>Fungi</taxon>
        <taxon>Dikarya</taxon>
        <taxon>Ascomycota</taxon>
        <taxon>Pezizomycotina</taxon>
        <taxon>Lecanoromycetes</taxon>
        <taxon>OSLEUM clade</taxon>
        <taxon>Lecanoromycetidae</taxon>
        <taxon>Lecanorales</taxon>
        <taxon>Lecanorineae</taxon>
        <taxon>Parmeliaceae</taxon>
        <taxon>Alectoria</taxon>
    </lineage>
</organism>
<sequence>MKLQLLPTILLSATLTNCAPVLEGRDTCTTNDLNLLSGGMHGYNGIYWGFAPDDTNPPTTMSTINGNTGKTASTYGRYSQINGSEPYDGYQLLQVMSDVVSSGAVFVPAVMPTGVTFSQIDSTVAQQIATVLEKFTSQGVEVWLRFAHEVNYYVQAGGSNGEPEYPGGSQADFITAWQTVHAAVASNPKILMFWCPNDDTTSEPVAGWWPGADYVDIVGMDVYPGAGATFASVYGTFYADYASTYNKHFCIGETGAANGGSVANKEAWVTQLANTDVSTYPCYKAATWFEFDKGGDDFRIIQGQSSATIQQTLSNFA</sequence>
<dbReference type="EMBL" id="CAJPDR010001006">
    <property type="protein sequence ID" value="CAF9943385.1"/>
    <property type="molecule type" value="Genomic_DNA"/>
</dbReference>
<dbReference type="SUPFAM" id="SSF51445">
    <property type="entry name" value="(Trans)glycosidases"/>
    <property type="match status" value="1"/>
</dbReference>
<dbReference type="PROSITE" id="PS51764">
    <property type="entry name" value="GH26"/>
    <property type="match status" value="1"/>
</dbReference>
<dbReference type="PANTHER" id="PTHR40079">
    <property type="entry name" value="MANNAN ENDO-1,4-BETA-MANNOSIDASE E-RELATED"/>
    <property type="match status" value="1"/>
</dbReference>
<keyword evidence="3 4" id="KW-0326">Glycosidase</keyword>
<evidence type="ECO:0000256" key="2">
    <source>
        <dbReference type="ARBA" id="ARBA00022801"/>
    </source>
</evidence>
<reference evidence="7" key="1">
    <citation type="submission" date="2021-03" db="EMBL/GenBank/DDBJ databases">
        <authorList>
            <person name="Tagirdzhanova G."/>
        </authorList>
    </citation>
    <scope>NUCLEOTIDE SEQUENCE</scope>
</reference>
<comment type="caution">
    <text evidence="7">The sequence shown here is derived from an EMBL/GenBank/DDBJ whole genome shotgun (WGS) entry which is preliminary data.</text>
</comment>
<dbReference type="AlphaFoldDB" id="A0A8H3PL53"/>
<evidence type="ECO:0000256" key="1">
    <source>
        <dbReference type="ARBA" id="ARBA00007754"/>
    </source>
</evidence>
<evidence type="ECO:0000256" key="4">
    <source>
        <dbReference type="PROSITE-ProRule" id="PRU01100"/>
    </source>
</evidence>
<keyword evidence="5" id="KW-0732">Signal</keyword>
<gene>
    <name evidence="7" type="ORF">ALECFALPRED_000257</name>
</gene>
<proteinExistence type="inferred from homology"/>
<dbReference type="Pfam" id="PF02156">
    <property type="entry name" value="Glyco_hydro_26"/>
    <property type="match status" value="1"/>
</dbReference>
<comment type="similarity">
    <text evidence="1 4">Belongs to the glycosyl hydrolase 26 family.</text>
</comment>
<dbReference type="InterPro" id="IPR000805">
    <property type="entry name" value="Glyco_hydro_26"/>
</dbReference>
<dbReference type="Proteomes" id="UP000664203">
    <property type="component" value="Unassembled WGS sequence"/>
</dbReference>
<keyword evidence="8" id="KW-1185">Reference proteome</keyword>
<dbReference type="GO" id="GO:0006080">
    <property type="term" value="P:substituted mannan metabolic process"/>
    <property type="evidence" value="ECO:0007669"/>
    <property type="project" value="InterPro"/>
</dbReference>
<evidence type="ECO:0000256" key="3">
    <source>
        <dbReference type="ARBA" id="ARBA00023295"/>
    </source>
</evidence>
<feature type="signal peptide" evidence="5">
    <location>
        <begin position="1"/>
        <end position="18"/>
    </location>
</feature>
<name>A0A8H3PL53_9LECA</name>
<feature type="active site" description="Nucleophile" evidence="4">
    <location>
        <position position="253"/>
    </location>
</feature>
<evidence type="ECO:0000259" key="6">
    <source>
        <dbReference type="PROSITE" id="PS51764"/>
    </source>
</evidence>
<feature type="domain" description="GH26" evidence="6">
    <location>
        <begin position="27"/>
        <end position="317"/>
    </location>
</feature>
<keyword evidence="2 4" id="KW-0378">Hydrolase</keyword>
<feature type="active site" description="Proton donor" evidence="4">
    <location>
        <position position="149"/>
    </location>
</feature>
<protein>
    <recommendedName>
        <fullName evidence="6">GH26 domain-containing protein</fullName>
    </recommendedName>
</protein>
<feature type="chain" id="PRO_5034502855" description="GH26 domain-containing protein" evidence="5">
    <location>
        <begin position="19"/>
        <end position="317"/>
    </location>
</feature>
<dbReference type="InterPro" id="IPR022790">
    <property type="entry name" value="GH26_dom"/>
</dbReference>
<evidence type="ECO:0000313" key="8">
    <source>
        <dbReference type="Proteomes" id="UP000664203"/>
    </source>
</evidence>
<dbReference type="GO" id="GO:0016985">
    <property type="term" value="F:mannan endo-1,4-beta-mannosidase activity"/>
    <property type="evidence" value="ECO:0007669"/>
    <property type="project" value="InterPro"/>
</dbReference>
<evidence type="ECO:0000313" key="7">
    <source>
        <dbReference type="EMBL" id="CAF9943385.1"/>
    </source>
</evidence>
<evidence type="ECO:0000256" key="5">
    <source>
        <dbReference type="SAM" id="SignalP"/>
    </source>
</evidence>
<dbReference type="InterPro" id="IPR017853">
    <property type="entry name" value="GH"/>
</dbReference>
<dbReference type="PANTHER" id="PTHR40079:SF6">
    <property type="entry name" value="GH26 DOMAIN-CONTAINING PROTEIN"/>
    <property type="match status" value="1"/>
</dbReference>
<dbReference type="OrthoDB" id="428177at2759"/>
<accession>A0A8H3PL53</accession>